<comment type="caution">
    <text evidence="1">The sequence shown here is derived from an EMBL/GenBank/DDBJ whole genome shotgun (WGS) entry which is preliminary data.</text>
</comment>
<evidence type="ECO:0000313" key="2">
    <source>
        <dbReference type="Proteomes" id="UP000226525"/>
    </source>
</evidence>
<protein>
    <submittedName>
        <fullName evidence="1">Uncharacterized protein</fullName>
    </submittedName>
</protein>
<dbReference type="Proteomes" id="UP000226525">
    <property type="component" value="Unassembled WGS sequence"/>
</dbReference>
<name>A0A2D6YL73_9DELT</name>
<sequence length="240" mass="27415">MLEDKAHTLKKRKIIVLFSLLIFFQNIANTFALGEVSSYEGLRSSWNEIFPDGNRNAAGAKFFKYILEKENNFEKFTESNKLYCAVSGSLIKPGKKPHNIYLNDFETNEKICGDYYACCWPCLCDVMLYSKINRTMIHFEGNAETVHAITIDNPCEKKYFPEEINREYFCSGSEINTDSVKEISGRLVIGYLHNATTCSSDKILQIDNDRFTGKLCSVRNNIPIDKLDFGMGDIFIKLAN</sequence>
<dbReference type="AlphaFoldDB" id="A0A2D6YL73"/>
<accession>A0A2D6YL73</accession>
<reference evidence="2" key="1">
    <citation type="submission" date="2017-09" db="EMBL/GenBank/DDBJ databases">
        <title>The Reconstruction of 2,631 Draft Metagenome-Assembled Genomes from the Global Oceans.</title>
        <authorList>
            <person name="Tully B.J."/>
            <person name="Graham E.D."/>
            <person name="Heidelberg J.F."/>
        </authorList>
    </citation>
    <scope>NUCLEOTIDE SEQUENCE [LARGE SCALE GENOMIC DNA]</scope>
</reference>
<proteinExistence type="predicted"/>
<organism evidence="1 2">
    <name type="scientific">SAR324 cluster bacterium</name>
    <dbReference type="NCBI Taxonomy" id="2024889"/>
    <lineage>
        <taxon>Bacteria</taxon>
        <taxon>Deltaproteobacteria</taxon>
        <taxon>SAR324 cluster</taxon>
    </lineage>
</organism>
<evidence type="ECO:0000313" key="1">
    <source>
        <dbReference type="EMBL" id="MAH63958.1"/>
    </source>
</evidence>
<gene>
    <name evidence="1" type="ORF">CMN54_11035</name>
</gene>
<dbReference type="EMBL" id="NZEX01000125">
    <property type="protein sequence ID" value="MAH63958.1"/>
    <property type="molecule type" value="Genomic_DNA"/>
</dbReference>